<protein>
    <submittedName>
        <fullName evidence="4">Sporulation membrane protein YtrI</fullName>
    </submittedName>
</protein>
<dbReference type="Pfam" id="PF26347">
    <property type="entry name" value="YtrI_sporulation"/>
    <property type="match status" value="1"/>
</dbReference>
<accession>A0ABM8Y6V0</accession>
<sequence length="166" mass="19504">MRVPSSLSNRWKLFLGGAAVGGILSWIIFLYIYGVFQEVQTKTLEQQEAKIKKLTDDLHVIIEDQNKENEKNKKILTIQEIEVEIVNHDKYNVDSLTVETLKTSIRDDLRHLLTQNIQSVANNKELLKKVIENKVYKYYDRVYRFEIETVSFDTTLEISVKIKQER</sequence>
<keyword evidence="5" id="KW-1185">Reference proteome</keyword>
<comment type="caution">
    <text evidence="4">The sequence shown here is derived from an EMBL/GenBank/DDBJ whole genome shotgun (WGS) entry which is preliminary data.</text>
</comment>
<gene>
    <name evidence="4" type="primary">ytrI</name>
    <name evidence="4" type="ORF">BACCIP111899_00601</name>
</gene>
<dbReference type="EMBL" id="CAKJTI010000002">
    <property type="protein sequence ID" value="CAG9611431.1"/>
    <property type="molecule type" value="Genomic_DNA"/>
</dbReference>
<name>A0ABM8Y6V0_9BACI</name>
<dbReference type="Proteomes" id="UP000789423">
    <property type="component" value="Unassembled WGS sequence"/>
</dbReference>
<organism evidence="4 5">
    <name type="scientific">Bacillus rhizoplanae</name>
    <dbReference type="NCBI Taxonomy" id="2880966"/>
    <lineage>
        <taxon>Bacteria</taxon>
        <taxon>Bacillati</taxon>
        <taxon>Bacillota</taxon>
        <taxon>Bacilli</taxon>
        <taxon>Bacillales</taxon>
        <taxon>Bacillaceae</taxon>
        <taxon>Bacillus</taxon>
    </lineage>
</organism>
<proteinExistence type="predicted"/>
<dbReference type="InterPro" id="IPR048198">
    <property type="entry name" value="YtrI"/>
</dbReference>
<dbReference type="RefSeq" id="WP_098305356.1">
    <property type="nucleotide sequence ID" value="NZ_CAKJTI010000002.1"/>
</dbReference>
<evidence type="ECO:0000259" key="3">
    <source>
        <dbReference type="Pfam" id="PF26347"/>
    </source>
</evidence>
<dbReference type="InterPro" id="IPR058620">
    <property type="entry name" value="YtrI_C"/>
</dbReference>
<feature type="transmembrane region" description="Helical" evidence="2">
    <location>
        <begin position="12"/>
        <end position="36"/>
    </location>
</feature>
<keyword evidence="2" id="KW-0812">Transmembrane</keyword>
<evidence type="ECO:0000256" key="1">
    <source>
        <dbReference type="SAM" id="Coils"/>
    </source>
</evidence>
<keyword evidence="2" id="KW-1133">Transmembrane helix</keyword>
<feature type="coiled-coil region" evidence="1">
    <location>
        <begin position="37"/>
        <end position="64"/>
    </location>
</feature>
<evidence type="ECO:0000256" key="2">
    <source>
        <dbReference type="SAM" id="Phobius"/>
    </source>
</evidence>
<evidence type="ECO:0000313" key="4">
    <source>
        <dbReference type="EMBL" id="CAG9611431.1"/>
    </source>
</evidence>
<reference evidence="4 5" key="1">
    <citation type="submission" date="2021-10" db="EMBL/GenBank/DDBJ databases">
        <authorList>
            <person name="Criscuolo A."/>
        </authorList>
    </citation>
    <scope>NUCLEOTIDE SEQUENCE [LARGE SCALE GENOMIC DNA]</scope>
    <source>
        <strain evidence="5">CIP 111899</strain>
    </source>
</reference>
<keyword evidence="1" id="KW-0175">Coiled coil</keyword>
<dbReference type="NCBIfam" id="NF041479">
    <property type="entry name" value="spor_membprot_YtrI"/>
    <property type="match status" value="1"/>
</dbReference>
<keyword evidence="2" id="KW-0472">Membrane</keyword>
<feature type="domain" description="Sporulation membrane protein YtrI C-terminal" evidence="3">
    <location>
        <begin position="79"/>
        <end position="163"/>
    </location>
</feature>
<evidence type="ECO:0000313" key="5">
    <source>
        <dbReference type="Proteomes" id="UP000789423"/>
    </source>
</evidence>